<proteinExistence type="inferred from homology"/>
<evidence type="ECO:0000256" key="13">
    <source>
        <dbReference type="PIRSR" id="PIRSR602401-1"/>
    </source>
</evidence>
<dbReference type="Gene3D" id="1.10.630.10">
    <property type="entry name" value="Cytochrome P450"/>
    <property type="match status" value="1"/>
</dbReference>
<keyword evidence="5 13" id="KW-0349">Heme</keyword>
<dbReference type="Pfam" id="PF00067">
    <property type="entry name" value="p450"/>
    <property type="match status" value="1"/>
</dbReference>
<dbReference type="GO" id="GO:0005789">
    <property type="term" value="C:endoplasmic reticulum membrane"/>
    <property type="evidence" value="ECO:0007669"/>
    <property type="project" value="UniProtKB-SubCell"/>
</dbReference>
<dbReference type="PANTHER" id="PTHR24291:SF189">
    <property type="entry name" value="CYTOCHROME P450 4C3-RELATED"/>
    <property type="match status" value="1"/>
</dbReference>
<dbReference type="PRINTS" id="PR00463">
    <property type="entry name" value="EP450I"/>
</dbReference>
<dbReference type="AlphaFoldDB" id="A0AAN8P5T9"/>
<dbReference type="InterPro" id="IPR036396">
    <property type="entry name" value="Cyt_P450_sf"/>
</dbReference>
<keyword evidence="6 13" id="KW-0479">Metal-binding</keyword>
<dbReference type="EMBL" id="JAWJWE010000003">
    <property type="protein sequence ID" value="KAK6639164.1"/>
    <property type="molecule type" value="Genomic_DNA"/>
</dbReference>
<protein>
    <recommendedName>
        <fullName evidence="18">Cytochrome P450</fullName>
    </recommendedName>
</protein>
<evidence type="ECO:0000256" key="10">
    <source>
        <dbReference type="ARBA" id="ARBA00023004"/>
    </source>
</evidence>
<keyword evidence="8" id="KW-0492">Microsome</keyword>
<dbReference type="InterPro" id="IPR002401">
    <property type="entry name" value="Cyt_P450_E_grp-I"/>
</dbReference>
<evidence type="ECO:0008006" key="18">
    <source>
        <dbReference type="Google" id="ProtNLM"/>
    </source>
</evidence>
<evidence type="ECO:0000256" key="2">
    <source>
        <dbReference type="ARBA" id="ARBA00004174"/>
    </source>
</evidence>
<evidence type="ECO:0000256" key="4">
    <source>
        <dbReference type="ARBA" id="ARBA00010617"/>
    </source>
</evidence>
<dbReference type="GO" id="GO:0016705">
    <property type="term" value="F:oxidoreductase activity, acting on paired donors, with incorporation or reduction of molecular oxygen"/>
    <property type="evidence" value="ECO:0007669"/>
    <property type="project" value="InterPro"/>
</dbReference>
<dbReference type="Proteomes" id="UP001372834">
    <property type="component" value="Unassembled WGS sequence"/>
</dbReference>
<comment type="subcellular location">
    <subcellularLocation>
        <location evidence="3">Endoplasmic reticulum membrane</location>
        <topology evidence="3">Peripheral membrane protein</topology>
    </subcellularLocation>
    <subcellularLocation>
        <location evidence="2">Microsome membrane</location>
        <topology evidence="2">Peripheral membrane protein</topology>
    </subcellularLocation>
</comment>
<dbReference type="PROSITE" id="PS00086">
    <property type="entry name" value="CYTOCHROME_P450"/>
    <property type="match status" value="1"/>
</dbReference>
<dbReference type="GO" id="GO:0004497">
    <property type="term" value="F:monooxygenase activity"/>
    <property type="evidence" value="ECO:0007669"/>
    <property type="project" value="UniProtKB-KW"/>
</dbReference>
<reference evidence="16 17" key="1">
    <citation type="submission" date="2023-10" db="EMBL/GenBank/DDBJ databases">
        <title>Genomes of two closely related lineages of the louse Polyplax serrata with different host specificities.</title>
        <authorList>
            <person name="Martinu J."/>
            <person name="Tarabai H."/>
            <person name="Stefka J."/>
            <person name="Hypsa V."/>
        </authorList>
    </citation>
    <scope>NUCLEOTIDE SEQUENCE [LARGE SCALE GENOMIC DNA]</scope>
    <source>
        <strain evidence="16">HR10_N</strain>
    </source>
</reference>
<evidence type="ECO:0000256" key="5">
    <source>
        <dbReference type="ARBA" id="ARBA00022617"/>
    </source>
</evidence>
<accession>A0AAN8P5T9</accession>
<dbReference type="InterPro" id="IPR050196">
    <property type="entry name" value="Cytochrome_P450_Monoox"/>
</dbReference>
<dbReference type="SUPFAM" id="SSF48264">
    <property type="entry name" value="Cytochrome P450"/>
    <property type="match status" value="1"/>
</dbReference>
<evidence type="ECO:0000256" key="7">
    <source>
        <dbReference type="ARBA" id="ARBA00022824"/>
    </source>
</evidence>
<comment type="similarity">
    <text evidence="4 14">Belongs to the cytochrome P450 family.</text>
</comment>
<organism evidence="16 17">
    <name type="scientific">Polyplax serrata</name>
    <name type="common">Common mouse louse</name>
    <dbReference type="NCBI Taxonomy" id="468196"/>
    <lineage>
        <taxon>Eukaryota</taxon>
        <taxon>Metazoa</taxon>
        <taxon>Ecdysozoa</taxon>
        <taxon>Arthropoda</taxon>
        <taxon>Hexapoda</taxon>
        <taxon>Insecta</taxon>
        <taxon>Pterygota</taxon>
        <taxon>Neoptera</taxon>
        <taxon>Paraneoptera</taxon>
        <taxon>Psocodea</taxon>
        <taxon>Troctomorpha</taxon>
        <taxon>Phthiraptera</taxon>
        <taxon>Anoplura</taxon>
        <taxon>Polyplacidae</taxon>
        <taxon>Polyplax</taxon>
    </lineage>
</organism>
<keyword evidence="7" id="KW-0256">Endoplasmic reticulum</keyword>
<evidence type="ECO:0000256" key="11">
    <source>
        <dbReference type="ARBA" id="ARBA00023033"/>
    </source>
</evidence>
<feature type="compositionally biased region" description="Polar residues" evidence="15">
    <location>
        <begin position="240"/>
        <end position="249"/>
    </location>
</feature>
<keyword evidence="12" id="KW-0472">Membrane</keyword>
<evidence type="ECO:0000256" key="8">
    <source>
        <dbReference type="ARBA" id="ARBA00022848"/>
    </source>
</evidence>
<dbReference type="PANTHER" id="PTHR24291">
    <property type="entry name" value="CYTOCHROME P450 FAMILY 4"/>
    <property type="match status" value="1"/>
</dbReference>
<keyword evidence="9 14" id="KW-0560">Oxidoreductase</keyword>
<dbReference type="PRINTS" id="PR00385">
    <property type="entry name" value="P450"/>
</dbReference>
<dbReference type="InterPro" id="IPR017972">
    <property type="entry name" value="Cyt_P450_CS"/>
</dbReference>
<comment type="cofactor">
    <cofactor evidence="1 13">
        <name>heme</name>
        <dbReference type="ChEBI" id="CHEBI:30413"/>
    </cofactor>
</comment>
<dbReference type="InterPro" id="IPR001128">
    <property type="entry name" value="Cyt_P450"/>
</dbReference>
<evidence type="ECO:0000256" key="9">
    <source>
        <dbReference type="ARBA" id="ARBA00023002"/>
    </source>
</evidence>
<evidence type="ECO:0000256" key="3">
    <source>
        <dbReference type="ARBA" id="ARBA00004406"/>
    </source>
</evidence>
<evidence type="ECO:0000313" key="16">
    <source>
        <dbReference type="EMBL" id="KAK6639164.1"/>
    </source>
</evidence>
<sequence>MPCDFIVSKPRSINDPQLGDREISPSEPSFTDVLAQVTEEFKFWGSTMRYWFMGIPVVLISDVDDVKKVLSCVSTQEKGILYDNLKPWLGTGLLTSNGEKWKSMRKIITPTFHFSILREYIPIFSKNAKIMLSLVDKWGDPKSCELTGFVTYCALDSISETSMGREINSQMTKSENEYVRAIFRMGQIVVERLFSPFLYSDFVFRMTPLGREMFSVIRILHGVTSKLIEDRKKQQQQQRESSVSESNAPINLEEPAKKQIPFLDLLIEKQKIFKFSDTELRHEVDTILMAGHDTTSTALNWCFFELGHHESIQNKVHDELQSIFEGSQRDPTHQDLMKMEYLKRVLQETLRLYPSAPVISRKFDVDIQLKNYNVPAKTEVILLLYHIHRNPDIFPQPEVFDPDRFLPEVVNKRNSFAYIPFSAGPRNCIGESEIRNDANACAVVLCAPKIQNKNADSKRICQACSGRDTSSERSVSMAINSSPVNRLPYIRRTRVEN</sequence>
<feature type="binding site" description="axial binding residue" evidence="13">
    <location>
        <position position="428"/>
    </location>
    <ligand>
        <name>heme</name>
        <dbReference type="ChEBI" id="CHEBI:30413"/>
    </ligand>
    <ligandPart>
        <name>Fe</name>
        <dbReference type="ChEBI" id="CHEBI:18248"/>
    </ligandPart>
</feature>
<dbReference type="GO" id="GO:0005506">
    <property type="term" value="F:iron ion binding"/>
    <property type="evidence" value="ECO:0007669"/>
    <property type="project" value="InterPro"/>
</dbReference>
<comment type="caution">
    <text evidence="16">The sequence shown here is derived from an EMBL/GenBank/DDBJ whole genome shotgun (WGS) entry which is preliminary data.</text>
</comment>
<evidence type="ECO:0000313" key="17">
    <source>
        <dbReference type="Proteomes" id="UP001372834"/>
    </source>
</evidence>
<gene>
    <name evidence="16" type="ORF">RUM43_007434</name>
</gene>
<evidence type="ECO:0000256" key="12">
    <source>
        <dbReference type="ARBA" id="ARBA00023136"/>
    </source>
</evidence>
<evidence type="ECO:0000256" key="6">
    <source>
        <dbReference type="ARBA" id="ARBA00022723"/>
    </source>
</evidence>
<keyword evidence="11 14" id="KW-0503">Monooxygenase</keyword>
<feature type="region of interest" description="Disordered" evidence="15">
    <location>
        <begin position="230"/>
        <end position="250"/>
    </location>
</feature>
<evidence type="ECO:0000256" key="1">
    <source>
        <dbReference type="ARBA" id="ARBA00001971"/>
    </source>
</evidence>
<evidence type="ECO:0000256" key="14">
    <source>
        <dbReference type="RuleBase" id="RU000461"/>
    </source>
</evidence>
<name>A0AAN8P5T9_POLSC</name>
<keyword evidence="10 13" id="KW-0408">Iron</keyword>
<dbReference type="CDD" id="cd20628">
    <property type="entry name" value="CYP4"/>
    <property type="match status" value="1"/>
</dbReference>
<dbReference type="GO" id="GO:0020037">
    <property type="term" value="F:heme binding"/>
    <property type="evidence" value="ECO:0007669"/>
    <property type="project" value="InterPro"/>
</dbReference>
<evidence type="ECO:0000256" key="15">
    <source>
        <dbReference type="SAM" id="MobiDB-lite"/>
    </source>
</evidence>